<comment type="caution">
    <text evidence="1">The sequence shown here is derived from an EMBL/GenBank/DDBJ whole genome shotgun (WGS) entry which is preliminary data.</text>
</comment>
<feature type="non-terminal residue" evidence="1">
    <location>
        <position position="155"/>
    </location>
</feature>
<organism evidence="1 2">
    <name type="scientific">Coniosporium uncinatum</name>
    <dbReference type="NCBI Taxonomy" id="93489"/>
    <lineage>
        <taxon>Eukaryota</taxon>
        <taxon>Fungi</taxon>
        <taxon>Dikarya</taxon>
        <taxon>Ascomycota</taxon>
        <taxon>Pezizomycotina</taxon>
        <taxon>Dothideomycetes</taxon>
        <taxon>Dothideomycetes incertae sedis</taxon>
        <taxon>Coniosporium</taxon>
    </lineage>
</organism>
<gene>
    <name evidence="1" type="ORF">LTS18_000360</name>
</gene>
<reference evidence="1" key="1">
    <citation type="submission" date="2024-09" db="EMBL/GenBank/DDBJ databases">
        <title>Black Yeasts Isolated from many extreme environments.</title>
        <authorList>
            <person name="Coleine C."/>
            <person name="Stajich J.E."/>
            <person name="Selbmann L."/>
        </authorList>
    </citation>
    <scope>NUCLEOTIDE SEQUENCE</scope>
    <source>
        <strain evidence="1">CCFEE 5737</strain>
    </source>
</reference>
<protein>
    <submittedName>
        <fullName evidence="1">Uncharacterized protein</fullName>
    </submittedName>
</protein>
<evidence type="ECO:0000313" key="1">
    <source>
        <dbReference type="EMBL" id="KAK3044785.1"/>
    </source>
</evidence>
<dbReference type="Proteomes" id="UP001186974">
    <property type="component" value="Unassembled WGS sequence"/>
</dbReference>
<accession>A0ACC3CUB2</accession>
<name>A0ACC3CUB2_9PEZI</name>
<dbReference type="EMBL" id="JAWDJW010011459">
    <property type="protein sequence ID" value="KAK3044785.1"/>
    <property type="molecule type" value="Genomic_DNA"/>
</dbReference>
<sequence length="155" mass="16869">MFQRLTRAIDSAIQEQSQRERGSQSQSPSRASSSAQRPNTRRVSPSRRPARRKESGNEDKAQDGRKGPDPATFEPEFVIGDDDTSANISRAGTPMPKSTSDATATPQVKENGAAAKTAEGETQEVPSDSPAPAAELSPEVQSKLRRLEKLEPKYY</sequence>
<proteinExistence type="predicted"/>
<evidence type="ECO:0000313" key="2">
    <source>
        <dbReference type="Proteomes" id="UP001186974"/>
    </source>
</evidence>
<keyword evidence="2" id="KW-1185">Reference proteome</keyword>